<dbReference type="PANTHER" id="PTHR19290:SF163">
    <property type="entry name" value="BASIC HELIX-LOOP-HELIX NEURAL TRANSCRIPTION FACTOR TAP"/>
    <property type="match status" value="1"/>
</dbReference>
<accession>B3RW22</accession>
<dbReference type="PANTHER" id="PTHR19290">
    <property type="entry name" value="BASIC HELIX-LOOP-HELIX PROTEIN NEUROGENIN-RELATED"/>
    <property type="match status" value="1"/>
</dbReference>
<proteinExistence type="predicted"/>
<dbReference type="InterPro" id="IPR011598">
    <property type="entry name" value="bHLH_dom"/>
</dbReference>
<dbReference type="GO" id="GO:0046983">
    <property type="term" value="F:protein dimerization activity"/>
    <property type="evidence" value="ECO:0007669"/>
    <property type="project" value="InterPro"/>
</dbReference>
<dbReference type="Gene3D" id="4.10.280.10">
    <property type="entry name" value="Helix-loop-helix DNA-binding domain"/>
    <property type="match status" value="1"/>
</dbReference>
<organism evidence="2 3">
    <name type="scientific">Trichoplax adhaerens</name>
    <name type="common">Trichoplax reptans</name>
    <dbReference type="NCBI Taxonomy" id="10228"/>
    <lineage>
        <taxon>Eukaryota</taxon>
        <taxon>Metazoa</taxon>
        <taxon>Placozoa</taxon>
        <taxon>Uniplacotomia</taxon>
        <taxon>Trichoplacea</taxon>
        <taxon>Trichoplacidae</taxon>
        <taxon>Trichoplax</taxon>
    </lineage>
</organism>
<reference evidence="2 3" key="1">
    <citation type="journal article" date="2008" name="Nature">
        <title>The Trichoplax genome and the nature of placozoans.</title>
        <authorList>
            <person name="Srivastava M."/>
            <person name="Begovic E."/>
            <person name="Chapman J."/>
            <person name="Putnam N.H."/>
            <person name="Hellsten U."/>
            <person name="Kawashima T."/>
            <person name="Kuo A."/>
            <person name="Mitros T."/>
            <person name="Salamov A."/>
            <person name="Carpenter M.L."/>
            <person name="Signorovitch A.Y."/>
            <person name="Moreno M.A."/>
            <person name="Kamm K."/>
            <person name="Grimwood J."/>
            <person name="Schmutz J."/>
            <person name="Shapiro H."/>
            <person name="Grigoriev I.V."/>
            <person name="Buss L.W."/>
            <person name="Schierwater B."/>
            <person name="Dellaporta S.L."/>
            <person name="Rokhsar D.S."/>
        </authorList>
    </citation>
    <scope>NUCLEOTIDE SEQUENCE [LARGE SCALE GENOMIC DNA]</scope>
    <source>
        <strain evidence="2 3">Grell-BS-1999</strain>
    </source>
</reference>
<gene>
    <name evidence="2" type="ORF">TRIADDRAFT_9478</name>
</gene>
<dbReference type="SUPFAM" id="SSF47459">
    <property type="entry name" value="HLH, helix-loop-helix DNA-binding domain"/>
    <property type="match status" value="1"/>
</dbReference>
<dbReference type="OMA" id="GCSHFMS"/>
<dbReference type="SMART" id="SM00353">
    <property type="entry name" value="HLH"/>
    <property type="match status" value="1"/>
</dbReference>
<dbReference type="OrthoDB" id="5969565at2759"/>
<dbReference type="Pfam" id="PF00010">
    <property type="entry name" value="HLH"/>
    <property type="match status" value="1"/>
</dbReference>
<dbReference type="Proteomes" id="UP000009022">
    <property type="component" value="Unassembled WGS sequence"/>
</dbReference>
<evidence type="ECO:0000259" key="1">
    <source>
        <dbReference type="PROSITE" id="PS50888"/>
    </source>
</evidence>
<dbReference type="KEGG" id="tad:TRIADDRAFT_9478"/>
<dbReference type="InParanoid" id="B3RW22"/>
<dbReference type="AlphaFoldDB" id="B3RW22"/>
<dbReference type="PROSITE" id="PS50888">
    <property type="entry name" value="BHLH"/>
    <property type="match status" value="1"/>
</dbReference>
<dbReference type="CTD" id="6752840"/>
<dbReference type="RefSeq" id="XP_002111627.1">
    <property type="nucleotide sequence ID" value="XM_002111591.1"/>
</dbReference>
<dbReference type="InterPro" id="IPR036638">
    <property type="entry name" value="HLH_DNA-bd_sf"/>
</dbReference>
<evidence type="ECO:0000313" key="2">
    <source>
        <dbReference type="EMBL" id="EDV25594.1"/>
    </source>
</evidence>
<dbReference type="EMBL" id="DS985244">
    <property type="protein sequence ID" value="EDV25594.1"/>
    <property type="molecule type" value="Genomic_DNA"/>
</dbReference>
<dbReference type="InterPro" id="IPR050359">
    <property type="entry name" value="bHLH_transcription_factors"/>
</dbReference>
<feature type="non-terminal residue" evidence="2">
    <location>
        <position position="1"/>
    </location>
</feature>
<protein>
    <recommendedName>
        <fullName evidence="1">BHLH domain-containing protein</fullName>
    </recommendedName>
</protein>
<dbReference type="GeneID" id="6752840"/>
<name>B3RW22_TRIAD</name>
<feature type="non-terminal residue" evidence="2">
    <location>
        <position position="63"/>
    </location>
</feature>
<sequence length="63" mass="7321">RRLLINERERQRMHSLNAALDRLRSVVPHYPSDRKLSKIETLLLAQNYIVALTEALNSVRGPQ</sequence>
<feature type="domain" description="BHLH" evidence="1">
    <location>
        <begin position="1"/>
        <end position="52"/>
    </location>
</feature>
<dbReference type="eggNOG" id="KOG3898">
    <property type="taxonomic scope" value="Eukaryota"/>
</dbReference>
<keyword evidence="3" id="KW-1185">Reference proteome</keyword>
<dbReference type="PhylomeDB" id="B3RW22"/>
<evidence type="ECO:0000313" key="3">
    <source>
        <dbReference type="Proteomes" id="UP000009022"/>
    </source>
</evidence>
<dbReference type="STRING" id="10228.B3RW22"/>
<dbReference type="HOGENOM" id="CLU_171328_3_2_1"/>